<evidence type="ECO:0000256" key="11">
    <source>
        <dbReference type="SAM" id="MobiDB-lite"/>
    </source>
</evidence>
<evidence type="ECO:0000256" key="4">
    <source>
        <dbReference type="ARBA" id="ARBA00007974"/>
    </source>
</evidence>
<proteinExistence type="inferred from homology"/>
<dbReference type="EMBL" id="QJJS01000018">
    <property type="protein sequence ID" value="PXW93709.1"/>
    <property type="molecule type" value="Genomic_DNA"/>
</dbReference>
<protein>
    <recommendedName>
        <fullName evidence="5">Peptidoglycan hydrolase FlgJ</fullName>
    </recommendedName>
    <alternativeName>
        <fullName evidence="10">Muramidase FlgJ</fullName>
    </alternativeName>
</protein>
<dbReference type="Pfam" id="PF10135">
    <property type="entry name" value="Rod-binding"/>
    <property type="match status" value="1"/>
</dbReference>
<keyword evidence="13" id="KW-0282">Flagellum</keyword>
<evidence type="ECO:0000313" key="14">
    <source>
        <dbReference type="Proteomes" id="UP000247811"/>
    </source>
</evidence>
<comment type="caution">
    <text evidence="13">The sequence shown here is derived from an EMBL/GenBank/DDBJ whole genome shotgun (WGS) entry which is preliminary data.</text>
</comment>
<dbReference type="GO" id="GO:0044780">
    <property type="term" value="P:bacterial-type flagellum assembly"/>
    <property type="evidence" value="ECO:0007669"/>
    <property type="project" value="InterPro"/>
</dbReference>
<evidence type="ECO:0000256" key="8">
    <source>
        <dbReference type="ARBA" id="ARBA00023295"/>
    </source>
</evidence>
<keyword evidence="7" id="KW-0378">Hydrolase</keyword>
<feature type="domain" description="Mannosyl-glycoprotein endo-beta-N-acetylglucosamidase-like" evidence="12">
    <location>
        <begin position="148"/>
        <end position="301"/>
    </location>
</feature>
<evidence type="ECO:0000256" key="2">
    <source>
        <dbReference type="ARBA" id="ARBA00004418"/>
    </source>
</evidence>
<dbReference type="GO" id="GO:0071555">
    <property type="term" value="P:cell wall organization"/>
    <property type="evidence" value="ECO:0007669"/>
    <property type="project" value="UniProtKB-KW"/>
</dbReference>
<comment type="similarity">
    <text evidence="4">In the C-terminal section; belongs to the glycosyl hydrolase 73 family.</text>
</comment>
<dbReference type="PANTHER" id="PTHR33308:SF9">
    <property type="entry name" value="PEPTIDOGLYCAN HYDROLASE FLGJ"/>
    <property type="match status" value="1"/>
</dbReference>
<dbReference type="Pfam" id="PF01832">
    <property type="entry name" value="Glucosaminidase"/>
    <property type="match status" value="1"/>
</dbReference>
<comment type="function">
    <text evidence="1">Flagellum-specific muramidase which hydrolyzes the peptidoglycan layer to assemble the rod structure in the periplasmic space.</text>
</comment>
<dbReference type="GO" id="GO:0042597">
    <property type="term" value="C:periplasmic space"/>
    <property type="evidence" value="ECO:0007669"/>
    <property type="project" value="UniProtKB-SubCell"/>
</dbReference>
<keyword evidence="8" id="KW-0326">Glycosidase</keyword>
<evidence type="ECO:0000256" key="7">
    <source>
        <dbReference type="ARBA" id="ARBA00022801"/>
    </source>
</evidence>
<keyword evidence="13" id="KW-0966">Cell projection</keyword>
<keyword evidence="6" id="KW-0574">Periplasm</keyword>
<dbReference type="Gene3D" id="1.10.530.10">
    <property type="match status" value="1"/>
</dbReference>
<dbReference type="NCBIfam" id="TIGR02541">
    <property type="entry name" value="flagell_FlgJ"/>
    <property type="match status" value="1"/>
</dbReference>
<dbReference type="PANTHER" id="PTHR33308">
    <property type="entry name" value="PEPTIDOGLYCAN HYDROLASE FLGJ"/>
    <property type="match status" value="1"/>
</dbReference>
<organism evidence="13 14">
    <name type="scientific">Sphaerotilus hippei</name>
    <dbReference type="NCBI Taxonomy" id="744406"/>
    <lineage>
        <taxon>Bacteria</taxon>
        <taxon>Pseudomonadati</taxon>
        <taxon>Pseudomonadota</taxon>
        <taxon>Betaproteobacteria</taxon>
        <taxon>Burkholderiales</taxon>
        <taxon>Sphaerotilaceae</taxon>
        <taxon>Sphaerotilus</taxon>
    </lineage>
</organism>
<dbReference type="PRINTS" id="PR01002">
    <property type="entry name" value="FLGFLGJ"/>
</dbReference>
<dbReference type="GO" id="GO:0004040">
    <property type="term" value="F:amidase activity"/>
    <property type="evidence" value="ECO:0007669"/>
    <property type="project" value="InterPro"/>
</dbReference>
<dbReference type="RefSeq" id="WP_110401967.1">
    <property type="nucleotide sequence ID" value="NZ_QJJS01000018.1"/>
</dbReference>
<comment type="subcellular location">
    <subcellularLocation>
        <location evidence="2">Periplasm</location>
    </subcellularLocation>
</comment>
<evidence type="ECO:0000256" key="6">
    <source>
        <dbReference type="ARBA" id="ARBA00022764"/>
    </source>
</evidence>
<evidence type="ECO:0000256" key="9">
    <source>
        <dbReference type="ARBA" id="ARBA00023316"/>
    </source>
</evidence>
<evidence type="ECO:0000313" key="13">
    <source>
        <dbReference type="EMBL" id="PXW93709.1"/>
    </source>
</evidence>
<name>A0A318GYG7_9BURK</name>
<gene>
    <name evidence="13" type="ORF">C7444_11878</name>
</gene>
<keyword evidence="13" id="KW-0969">Cilium</keyword>
<keyword evidence="9" id="KW-0961">Cell wall biogenesis/degradation</keyword>
<reference evidence="13 14" key="1">
    <citation type="submission" date="2018-05" db="EMBL/GenBank/DDBJ databases">
        <title>Genomic Encyclopedia of Type Strains, Phase IV (KMG-IV): sequencing the most valuable type-strain genomes for metagenomic binning, comparative biology and taxonomic classification.</title>
        <authorList>
            <person name="Goeker M."/>
        </authorList>
    </citation>
    <scope>NUCLEOTIDE SEQUENCE [LARGE SCALE GENOMIC DNA]</scope>
    <source>
        <strain evidence="13 14">DSM 566</strain>
    </source>
</reference>
<dbReference type="FunFam" id="2.10.70.40:FF:000001">
    <property type="entry name" value="Flagellar assembly peptidoglycan hydrolase FlgJ"/>
    <property type="match status" value="1"/>
</dbReference>
<accession>A0A318GYG7</accession>
<dbReference type="InterPro" id="IPR019301">
    <property type="entry name" value="Flagellar_prot_FlgJ_N"/>
</dbReference>
<sequence>MRTESSSSQQQLAASSTALNGLRASAQRDPKGAIKEAAKQFEALFMQELMKSMRSSSMSSGMLDNSGTEMATGMLDQQYATQLSGGRGGLSEAIVRQLERQMGGATTEAAAGSASLSSSRDLRAAAATRQAAAAAAAPAVTPAATVPASSGGTAQTFVNRHGAAAAAAEASSGIPAKFMLAQAAHETGWGRREIKGQDGTNSNNLFGIKAGAGWNGPTVTVTTTEYINGQAQKVQARFRAYSSPEESFQDYARMISSSPRYAKVMESTGDAQGFARGLQRAGYATDPEYAQKLGRVMQTTERLQRAAASVQTARNLTT</sequence>
<dbReference type="OrthoDB" id="289937at2"/>
<dbReference type="Proteomes" id="UP000247811">
    <property type="component" value="Unassembled WGS sequence"/>
</dbReference>
<evidence type="ECO:0000256" key="10">
    <source>
        <dbReference type="ARBA" id="ARBA00030835"/>
    </source>
</evidence>
<dbReference type="SMART" id="SM00047">
    <property type="entry name" value="LYZ2"/>
    <property type="match status" value="1"/>
</dbReference>
<dbReference type="InterPro" id="IPR002901">
    <property type="entry name" value="MGlyc_endo_b_GlcNAc-like_dom"/>
</dbReference>
<feature type="compositionally biased region" description="Low complexity" evidence="11">
    <location>
        <begin position="1"/>
        <end position="19"/>
    </location>
</feature>
<evidence type="ECO:0000256" key="5">
    <source>
        <dbReference type="ARBA" id="ARBA00013433"/>
    </source>
</evidence>
<dbReference type="AlphaFoldDB" id="A0A318GYG7"/>
<dbReference type="InterPro" id="IPR051056">
    <property type="entry name" value="Glycosyl_Hydrolase_73"/>
</dbReference>
<keyword evidence="14" id="KW-1185">Reference proteome</keyword>
<dbReference type="InterPro" id="IPR013377">
    <property type="entry name" value="FlgJ"/>
</dbReference>
<dbReference type="GO" id="GO:0016798">
    <property type="term" value="F:hydrolase activity, acting on glycosyl bonds"/>
    <property type="evidence" value="ECO:0007669"/>
    <property type="project" value="UniProtKB-KW"/>
</dbReference>
<dbReference type="GO" id="GO:0071973">
    <property type="term" value="P:bacterial-type flagellum-dependent cell motility"/>
    <property type="evidence" value="ECO:0007669"/>
    <property type="project" value="TreeGrafter"/>
</dbReference>
<evidence type="ECO:0000259" key="12">
    <source>
        <dbReference type="SMART" id="SM00047"/>
    </source>
</evidence>
<feature type="region of interest" description="Disordered" evidence="11">
    <location>
        <begin position="1"/>
        <end position="32"/>
    </location>
</feature>
<comment type="similarity">
    <text evidence="3">In the N-terminal section; belongs to the FlgJ family.</text>
</comment>
<evidence type="ECO:0000256" key="3">
    <source>
        <dbReference type="ARBA" id="ARBA00006880"/>
    </source>
</evidence>
<dbReference type="Gene3D" id="2.10.70.40">
    <property type="entry name" value="peptidoglycan hydrolase"/>
    <property type="match status" value="1"/>
</dbReference>
<evidence type="ECO:0000256" key="1">
    <source>
        <dbReference type="ARBA" id="ARBA00002954"/>
    </source>
</evidence>